<organism evidence="9 10">
    <name type="scientific">Legionella erythra</name>
    <dbReference type="NCBI Taxonomy" id="448"/>
    <lineage>
        <taxon>Bacteria</taxon>
        <taxon>Pseudomonadati</taxon>
        <taxon>Pseudomonadota</taxon>
        <taxon>Gammaproteobacteria</taxon>
        <taxon>Legionellales</taxon>
        <taxon>Legionellaceae</taxon>
        <taxon>Legionella</taxon>
    </lineage>
</organism>
<feature type="transmembrane region" description="Helical" evidence="8">
    <location>
        <begin position="166"/>
        <end position="187"/>
    </location>
</feature>
<dbReference type="InterPro" id="IPR004688">
    <property type="entry name" value="Ni/Co_transpt"/>
</dbReference>
<dbReference type="AlphaFoldDB" id="A0A0W0TUA1"/>
<feature type="transmembrane region" description="Helical" evidence="8">
    <location>
        <begin position="87"/>
        <end position="105"/>
    </location>
</feature>
<evidence type="ECO:0000256" key="7">
    <source>
        <dbReference type="ARBA" id="ARBA00023136"/>
    </source>
</evidence>
<evidence type="ECO:0000256" key="2">
    <source>
        <dbReference type="ARBA" id="ARBA00010892"/>
    </source>
</evidence>
<gene>
    <name evidence="9" type="ORF">Lery_0649</name>
</gene>
<dbReference type="GO" id="GO:0015099">
    <property type="term" value="F:nickel cation transmembrane transporter activity"/>
    <property type="evidence" value="ECO:0007669"/>
    <property type="project" value="UniProtKB-UniRule"/>
</dbReference>
<keyword evidence="4" id="KW-0533">Nickel</keyword>
<evidence type="ECO:0000256" key="4">
    <source>
        <dbReference type="ARBA" id="ARBA00022596"/>
    </source>
</evidence>
<comment type="caution">
    <text evidence="9">The sequence shown here is derived from an EMBL/GenBank/DDBJ whole genome shotgun (WGS) entry which is preliminary data.</text>
</comment>
<dbReference type="GO" id="GO:0012505">
    <property type="term" value="C:endomembrane system"/>
    <property type="evidence" value="ECO:0007669"/>
    <property type="project" value="UniProtKB-SubCell"/>
</dbReference>
<dbReference type="PANTHER" id="PTHR31611">
    <property type="entry name" value="HIGH-AFFINITY NICKEL TRANSPORT PROTEIN NIC1"/>
    <property type="match status" value="1"/>
</dbReference>
<sequence length="236" mass="26021">MVSAYHLLDEKATLTCIVFMLGLRHGFELDHLAVIDGMICSTKAPSTLSKWIGFLFSLGHGLVIILVTAFIAFQARQWDIPNWLESLGLWISIIFLVFFGLYSIYTTCKKQQDSGKILGPKSYLFNKWGMHRGNASFMTPVFIGMLFSLSFDTLSVTTAFSLNGYALGGAVLAMFLGVVFMLGMMVTDGLNGLFIAKVLDRTDKRSRVLSRALDMGIGVFSLLLGGSYLVSYFSQG</sequence>
<dbReference type="GO" id="GO:0005886">
    <property type="term" value="C:plasma membrane"/>
    <property type="evidence" value="ECO:0007669"/>
    <property type="project" value="UniProtKB-SubCell"/>
</dbReference>
<dbReference type="InterPro" id="IPR011541">
    <property type="entry name" value="Ni/Co_transpt_high_affinity"/>
</dbReference>
<dbReference type="PANTHER" id="PTHR31611:SF0">
    <property type="entry name" value="HIGH-AFFINITY NICKEL TRANSPORT PROTEIN NIC1"/>
    <property type="match status" value="1"/>
</dbReference>
<keyword evidence="5 8" id="KW-0812">Transmembrane</keyword>
<keyword evidence="3 8" id="KW-0813">Transport</keyword>
<evidence type="ECO:0000256" key="6">
    <source>
        <dbReference type="ARBA" id="ARBA00022989"/>
    </source>
</evidence>
<dbReference type="EMBL" id="LNYA01000009">
    <property type="protein sequence ID" value="KTC99110.1"/>
    <property type="molecule type" value="Genomic_DNA"/>
</dbReference>
<dbReference type="PATRIC" id="fig|448.7.peg.678"/>
<evidence type="ECO:0000256" key="8">
    <source>
        <dbReference type="RuleBase" id="RU362101"/>
    </source>
</evidence>
<evidence type="ECO:0000256" key="1">
    <source>
        <dbReference type="ARBA" id="ARBA00004127"/>
    </source>
</evidence>
<dbReference type="STRING" id="448.Lery_0649"/>
<feature type="transmembrane region" description="Helical" evidence="8">
    <location>
        <begin position="137"/>
        <end position="160"/>
    </location>
</feature>
<keyword evidence="7 8" id="KW-0472">Membrane</keyword>
<evidence type="ECO:0000256" key="5">
    <source>
        <dbReference type="ARBA" id="ARBA00022692"/>
    </source>
</evidence>
<accession>A0A0W0TUA1</accession>
<comment type="similarity">
    <text evidence="2 8">Belongs to the NiCoT transporter (TC 2.A.52) family.</text>
</comment>
<keyword evidence="10" id="KW-1185">Reference proteome</keyword>
<evidence type="ECO:0000256" key="3">
    <source>
        <dbReference type="ARBA" id="ARBA00022448"/>
    </source>
</evidence>
<dbReference type="Proteomes" id="UP000054773">
    <property type="component" value="Unassembled WGS sequence"/>
</dbReference>
<dbReference type="Pfam" id="PF03824">
    <property type="entry name" value="NicO"/>
    <property type="match status" value="1"/>
</dbReference>
<feature type="transmembrane region" description="Helical" evidence="8">
    <location>
        <begin position="208"/>
        <end position="230"/>
    </location>
</feature>
<name>A0A0W0TUA1_LEGER</name>
<proteinExistence type="inferred from homology"/>
<dbReference type="OrthoDB" id="9776706at2"/>
<reference evidence="9 10" key="1">
    <citation type="submission" date="2015-11" db="EMBL/GenBank/DDBJ databases">
        <title>Genomic analysis of 38 Legionella species identifies large and diverse effector repertoires.</title>
        <authorList>
            <person name="Burstein D."/>
            <person name="Amaro F."/>
            <person name="Zusman T."/>
            <person name="Lifshitz Z."/>
            <person name="Cohen O."/>
            <person name="Gilbert J.A."/>
            <person name="Pupko T."/>
            <person name="Shuman H.A."/>
            <person name="Segal G."/>
        </authorList>
    </citation>
    <scope>NUCLEOTIDE SEQUENCE [LARGE SCALE GENOMIC DNA]</scope>
    <source>
        <strain evidence="9 10">SE-32A-C8</strain>
    </source>
</reference>
<feature type="transmembrane region" description="Helical" evidence="8">
    <location>
        <begin position="51"/>
        <end position="75"/>
    </location>
</feature>
<comment type="subcellular location">
    <subcellularLocation>
        <location evidence="8">Cell membrane</location>
        <topology evidence="8">Multi-pass membrane protein</topology>
    </subcellularLocation>
    <subcellularLocation>
        <location evidence="1">Endomembrane system</location>
        <topology evidence="1">Multi-pass membrane protein</topology>
    </subcellularLocation>
</comment>
<evidence type="ECO:0000313" key="10">
    <source>
        <dbReference type="Proteomes" id="UP000054773"/>
    </source>
</evidence>
<evidence type="ECO:0000313" key="9">
    <source>
        <dbReference type="EMBL" id="KTC99110.1"/>
    </source>
</evidence>
<keyword evidence="6 8" id="KW-1133">Transmembrane helix</keyword>
<dbReference type="RefSeq" id="WP_058525826.1">
    <property type="nucleotide sequence ID" value="NZ_CAAAHY010000006.1"/>
</dbReference>
<protein>
    <recommendedName>
        <fullName evidence="8">Nickel/cobalt efflux system</fullName>
    </recommendedName>
</protein>